<reference evidence="2 3" key="1">
    <citation type="journal article" date="2024" name="J. Plant Pathol.">
        <title>Sequence and assembly of the genome of Seiridium unicorne, isolate CBS 538.82, causal agent of cypress canker disease.</title>
        <authorList>
            <person name="Scali E."/>
            <person name="Rocca G.D."/>
            <person name="Danti R."/>
            <person name="Garbelotto M."/>
            <person name="Barberini S."/>
            <person name="Baroncelli R."/>
            <person name="Emiliani G."/>
        </authorList>
    </citation>
    <scope>NUCLEOTIDE SEQUENCE [LARGE SCALE GENOMIC DNA]</scope>
    <source>
        <strain evidence="2 3">BM-138-508</strain>
    </source>
</reference>
<dbReference type="Proteomes" id="UP001408356">
    <property type="component" value="Unassembled WGS sequence"/>
</dbReference>
<feature type="region of interest" description="Disordered" evidence="1">
    <location>
        <begin position="208"/>
        <end position="235"/>
    </location>
</feature>
<feature type="compositionally biased region" description="Basic and acidic residues" evidence="1">
    <location>
        <begin position="208"/>
        <end position="217"/>
    </location>
</feature>
<protein>
    <recommendedName>
        <fullName evidence="4">Secreted protein</fullName>
    </recommendedName>
</protein>
<evidence type="ECO:0000313" key="2">
    <source>
        <dbReference type="EMBL" id="KAK9413703.1"/>
    </source>
</evidence>
<organism evidence="2 3">
    <name type="scientific">Seiridium unicorne</name>
    <dbReference type="NCBI Taxonomy" id="138068"/>
    <lineage>
        <taxon>Eukaryota</taxon>
        <taxon>Fungi</taxon>
        <taxon>Dikarya</taxon>
        <taxon>Ascomycota</taxon>
        <taxon>Pezizomycotina</taxon>
        <taxon>Sordariomycetes</taxon>
        <taxon>Xylariomycetidae</taxon>
        <taxon>Amphisphaeriales</taxon>
        <taxon>Sporocadaceae</taxon>
        <taxon>Seiridium</taxon>
    </lineage>
</organism>
<evidence type="ECO:0000313" key="3">
    <source>
        <dbReference type="Proteomes" id="UP001408356"/>
    </source>
</evidence>
<proteinExistence type="predicted"/>
<dbReference type="EMBL" id="JARVKF010000436">
    <property type="protein sequence ID" value="KAK9413703.1"/>
    <property type="molecule type" value="Genomic_DNA"/>
</dbReference>
<sequence>MTIATPGRVQAAPAVATTVGAELVMLVPVPEADDEDAVATPVEVVSDTEVATEVVVFSIVLLCEDSTAVSVVIGVEVADLRRTTRRRRIEPITNKGNSLILGPGHDTSPIGIGPRRIIQRARGIRLDEVGAVLVAVDIEVRARAIIAPRPLVQDVRLEDEVGGLASPIARIVCRGAEVAAFDFRVDEQGVLAGRVREDREVARFGERCSRATSRHETDDGDLTPHGVHCDSVTTE</sequence>
<gene>
    <name evidence="2" type="ORF">SUNI508_11784</name>
</gene>
<evidence type="ECO:0000256" key="1">
    <source>
        <dbReference type="SAM" id="MobiDB-lite"/>
    </source>
</evidence>
<name>A0ABR2UGG8_9PEZI</name>
<evidence type="ECO:0008006" key="4">
    <source>
        <dbReference type="Google" id="ProtNLM"/>
    </source>
</evidence>
<keyword evidence="3" id="KW-1185">Reference proteome</keyword>
<comment type="caution">
    <text evidence="2">The sequence shown here is derived from an EMBL/GenBank/DDBJ whole genome shotgun (WGS) entry which is preliminary data.</text>
</comment>
<accession>A0ABR2UGG8</accession>